<evidence type="ECO:0000256" key="5">
    <source>
        <dbReference type="ARBA" id="ARBA00023237"/>
    </source>
</evidence>
<evidence type="ECO:0000256" key="7">
    <source>
        <dbReference type="SAM" id="MobiDB-lite"/>
    </source>
</evidence>
<dbReference type="RefSeq" id="WP_004928924.1">
    <property type="nucleotide sequence ID" value="NZ_BCMA01000011.1"/>
</dbReference>
<evidence type="ECO:0000256" key="8">
    <source>
        <dbReference type="SAM" id="SignalP"/>
    </source>
</evidence>
<protein>
    <submittedName>
        <fullName evidence="9">Small lipoprotein YifL</fullName>
    </submittedName>
</protein>
<keyword evidence="3" id="KW-0472">Membrane</keyword>
<evidence type="ECO:0000256" key="6">
    <source>
        <dbReference type="ARBA" id="ARBA00023288"/>
    </source>
</evidence>
<keyword evidence="4" id="KW-0564">Palmitate</keyword>
<dbReference type="PROSITE" id="PS51257">
    <property type="entry name" value="PROKAR_LIPOPROTEIN"/>
    <property type="match status" value="1"/>
</dbReference>
<dbReference type="Proteomes" id="UP001233360">
    <property type="component" value="Unassembled WGS sequence"/>
</dbReference>
<keyword evidence="5" id="KW-0998">Cell outer membrane</keyword>
<evidence type="ECO:0000256" key="4">
    <source>
        <dbReference type="ARBA" id="ARBA00023139"/>
    </source>
</evidence>
<feature type="region of interest" description="Disordered" evidence="7">
    <location>
        <begin position="39"/>
        <end position="70"/>
    </location>
</feature>
<evidence type="ECO:0000256" key="2">
    <source>
        <dbReference type="ARBA" id="ARBA00022729"/>
    </source>
</evidence>
<keyword evidence="2 8" id="KW-0732">Signal</keyword>
<organism evidence="9 10">
    <name type="scientific">Acinetobacter baylyi</name>
    <dbReference type="NCBI Taxonomy" id="202950"/>
    <lineage>
        <taxon>Bacteria</taxon>
        <taxon>Pseudomonadati</taxon>
        <taxon>Pseudomonadota</taxon>
        <taxon>Gammaproteobacteria</taxon>
        <taxon>Moraxellales</taxon>
        <taxon>Moraxellaceae</taxon>
        <taxon>Acinetobacter</taxon>
    </lineage>
</organism>
<dbReference type="NCBIfam" id="NF047847">
    <property type="entry name" value="SS_mature_LptM"/>
    <property type="match status" value="1"/>
</dbReference>
<feature type="compositionally biased region" description="Low complexity" evidence="7">
    <location>
        <begin position="59"/>
        <end position="70"/>
    </location>
</feature>
<gene>
    <name evidence="9" type="ORF">QE380_003085</name>
</gene>
<keyword evidence="6 9" id="KW-0449">Lipoprotein</keyword>
<evidence type="ECO:0000313" key="10">
    <source>
        <dbReference type="Proteomes" id="UP001233360"/>
    </source>
</evidence>
<feature type="compositionally biased region" description="Basic and acidic residues" evidence="7">
    <location>
        <begin position="46"/>
        <end position="57"/>
    </location>
</feature>
<dbReference type="EMBL" id="JAUTBK010000002">
    <property type="protein sequence ID" value="MDQ1210162.1"/>
    <property type="molecule type" value="Genomic_DNA"/>
</dbReference>
<sequence length="70" mass="7476">MRRVICYVSLFATSLSLLGCGQTGALHLPSDSKHDKGAKYLIYSHPEAEHTQKDSAKESAASQPVSSSSP</sequence>
<comment type="subcellular location">
    <subcellularLocation>
        <location evidence="1">Cell outer membrane</location>
        <topology evidence="1">Lipid-anchor</topology>
    </subcellularLocation>
</comment>
<name>A0ABU0V036_ACIBI</name>
<evidence type="ECO:0000256" key="1">
    <source>
        <dbReference type="ARBA" id="ARBA00004459"/>
    </source>
</evidence>
<feature type="signal peptide" evidence="8">
    <location>
        <begin position="1"/>
        <end position="25"/>
    </location>
</feature>
<evidence type="ECO:0000256" key="3">
    <source>
        <dbReference type="ARBA" id="ARBA00023136"/>
    </source>
</evidence>
<accession>A0ABU0V036</accession>
<feature type="chain" id="PRO_5045175982" evidence="8">
    <location>
        <begin position="26"/>
        <end position="70"/>
    </location>
</feature>
<proteinExistence type="predicted"/>
<comment type="caution">
    <text evidence="9">The sequence shown here is derived from an EMBL/GenBank/DDBJ whole genome shotgun (WGS) entry which is preliminary data.</text>
</comment>
<dbReference type="GeneID" id="45234937"/>
<reference evidence="9 10" key="1">
    <citation type="submission" date="2023-07" db="EMBL/GenBank/DDBJ databases">
        <title>Functional and genomic diversity of the sorghum phyllosphere microbiome.</title>
        <authorList>
            <person name="Shade A."/>
        </authorList>
    </citation>
    <scope>NUCLEOTIDE SEQUENCE [LARGE SCALE GENOMIC DNA]</scope>
    <source>
        <strain evidence="9 10">SORGH_AS_0887</strain>
    </source>
</reference>
<keyword evidence="10" id="KW-1185">Reference proteome</keyword>
<evidence type="ECO:0000313" key="9">
    <source>
        <dbReference type="EMBL" id="MDQ1210162.1"/>
    </source>
</evidence>
<dbReference type="InterPro" id="IPR032831">
    <property type="entry name" value="LptM_cons"/>
</dbReference>